<feature type="domain" description="Zn(2)-C6 fungal-type" evidence="8">
    <location>
        <begin position="39"/>
        <end position="69"/>
    </location>
</feature>
<evidence type="ECO:0000256" key="7">
    <source>
        <dbReference type="SAM" id="Phobius"/>
    </source>
</evidence>
<comment type="subcellular location">
    <subcellularLocation>
        <location evidence="1">Nucleus</location>
    </subcellularLocation>
</comment>
<feature type="region of interest" description="Disordered" evidence="6">
    <location>
        <begin position="665"/>
        <end position="721"/>
    </location>
</feature>
<name>A0A7C8MXQ6_9PEZI</name>
<dbReference type="AlphaFoldDB" id="A0A7C8MXQ6"/>
<keyword evidence="4" id="KW-0804">Transcription</keyword>
<reference evidence="9 10" key="1">
    <citation type="submission" date="2019-12" db="EMBL/GenBank/DDBJ databases">
        <title>Draft genome sequence of the ascomycete Xylaria multiplex DSM 110363.</title>
        <authorList>
            <person name="Buettner E."/>
            <person name="Kellner H."/>
        </authorList>
    </citation>
    <scope>NUCLEOTIDE SEQUENCE [LARGE SCALE GENOMIC DNA]</scope>
    <source>
        <strain evidence="9 10">DSM 110363</strain>
    </source>
</reference>
<evidence type="ECO:0000256" key="1">
    <source>
        <dbReference type="ARBA" id="ARBA00004123"/>
    </source>
</evidence>
<evidence type="ECO:0000256" key="2">
    <source>
        <dbReference type="ARBA" id="ARBA00022723"/>
    </source>
</evidence>
<feature type="domain" description="Zn(2)-C6 fungal-type" evidence="8">
    <location>
        <begin position="95"/>
        <end position="125"/>
    </location>
</feature>
<dbReference type="Pfam" id="PF04082">
    <property type="entry name" value="Fungal_trans"/>
    <property type="match status" value="1"/>
</dbReference>
<organism evidence="9 10">
    <name type="scientific">Xylaria multiplex</name>
    <dbReference type="NCBI Taxonomy" id="323545"/>
    <lineage>
        <taxon>Eukaryota</taxon>
        <taxon>Fungi</taxon>
        <taxon>Dikarya</taxon>
        <taxon>Ascomycota</taxon>
        <taxon>Pezizomycotina</taxon>
        <taxon>Sordariomycetes</taxon>
        <taxon>Xylariomycetidae</taxon>
        <taxon>Xylariales</taxon>
        <taxon>Xylariaceae</taxon>
        <taxon>Xylaria</taxon>
    </lineage>
</organism>
<feature type="compositionally biased region" description="Low complexity" evidence="6">
    <location>
        <begin position="684"/>
        <end position="697"/>
    </location>
</feature>
<keyword evidence="7" id="KW-0812">Transmembrane</keyword>
<dbReference type="PROSITE" id="PS50048">
    <property type="entry name" value="ZN2_CY6_FUNGAL_2"/>
    <property type="match status" value="2"/>
</dbReference>
<keyword evidence="3" id="KW-0805">Transcription regulation</keyword>
<dbReference type="GO" id="GO:0008270">
    <property type="term" value="F:zinc ion binding"/>
    <property type="evidence" value="ECO:0007669"/>
    <property type="project" value="InterPro"/>
</dbReference>
<proteinExistence type="predicted"/>
<feature type="compositionally biased region" description="Basic and acidic residues" evidence="6">
    <location>
        <begin position="146"/>
        <end position="165"/>
    </location>
</feature>
<evidence type="ECO:0000256" key="3">
    <source>
        <dbReference type="ARBA" id="ARBA00023015"/>
    </source>
</evidence>
<keyword evidence="7" id="KW-1133">Transmembrane helix</keyword>
<keyword evidence="5" id="KW-0539">Nucleus</keyword>
<evidence type="ECO:0000256" key="5">
    <source>
        <dbReference type="ARBA" id="ARBA00023242"/>
    </source>
</evidence>
<dbReference type="GO" id="GO:0005634">
    <property type="term" value="C:nucleus"/>
    <property type="evidence" value="ECO:0007669"/>
    <property type="project" value="UniProtKB-SubCell"/>
</dbReference>
<dbReference type="GO" id="GO:0000981">
    <property type="term" value="F:DNA-binding transcription factor activity, RNA polymerase II-specific"/>
    <property type="evidence" value="ECO:0007669"/>
    <property type="project" value="InterPro"/>
</dbReference>
<dbReference type="SMART" id="SM00066">
    <property type="entry name" value="GAL4"/>
    <property type="match status" value="2"/>
</dbReference>
<protein>
    <recommendedName>
        <fullName evidence="8">Zn(2)-C6 fungal-type domain-containing protein</fullName>
    </recommendedName>
</protein>
<evidence type="ECO:0000313" key="9">
    <source>
        <dbReference type="EMBL" id="KAF2970967.1"/>
    </source>
</evidence>
<dbReference type="PRINTS" id="PR00755">
    <property type="entry name" value="AFLATOXINBRP"/>
</dbReference>
<accession>A0A7C8MXQ6</accession>
<feature type="compositionally biased region" description="Basic residues" evidence="6">
    <location>
        <begin position="166"/>
        <end position="175"/>
    </location>
</feature>
<feature type="transmembrane region" description="Helical" evidence="7">
    <location>
        <begin position="1206"/>
        <end position="1224"/>
    </location>
</feature>
<feature type="region of interest" description="Disordered" evidence="6">
    <location>
        <begin position="132"/>
        <end position="189"/>
    </location>
</feature>
<dbReference type="Pfam" id="PF00172">
    <property type="entry name" value="Zn_clus"/>
    <property type="match status" value="2"/>
</dbReference>
<sequence length="1227" mass="135446">MDMEHMSVQVAAADTAAEVAVDAAAADPANRPPKKTSQTCSTCRLRKVRCDGRRDICQNCERLGFTCSFQDAGSPHADSDSVTPFSLPRRRVRLACTNCHSRKARCTGETPKCARCQSQGIECVYRPTKRSAGVSGTTVSTQHGTTDSEHESVASEPPEKRTMTHRDHHGSHHGRNGSSDHPNFDLSGSQLSKRLSHDSLIYPDESLIQRTFNNYFRHVHHVPVFSFLHRASLMQRYHAGMMDRALLLALVGVTSLLTDLGPGMREYGARCIDECQSMVLQDLENPSTIKIQALVLVMKHRILSRRFTSAFMLAATAARFAYALRLNYENPSLCFLARESRRRLMWAFLTIDSGVNGGQADFTLLPPDSLHIQLPCNERNFEFDLPQVTGHLRPLPSQPFSDDVGSLALHVRLLWMRSRVSYCTKNVLNMPESEVAQLPQLIKVLSQELDTFNDHLPASFKFSESNLQLRAYSPRLCVYIMIHVWWRQCHCDLYRIVLSGLKEALPRSSVNRLEPQFVSYCTRQCFEHAIAMVEIFRLIIALDGGLPVTDLDLSVCAYQCARMLYFAYQTNKSELRLTADQVIEHGHRCLQIARAMNHVSAGAAIVSDLEKLISRGLNSGASPNSPEIALVVDTGAVSQSSLSRQVLSQNQHIHLLDEGEAPMVAVPSPSANRSSPGVNTNNSAIPTPASTTATPGPLQNGRDPSFSDLTVSDPNMARPNLPPVVPPDGLDNNNAFEGAMDGFDFALESYGNTGVDSASWFSQEWLNADFAMPVLVCLVAAIALITLPSVFNGKIEPIWANGVQLDTVLIAIMSVYRLALKAIVETCIGQGAWIWVSGFRKGKKEAKLEDFKMFDEASRGLYGALKLLWRMKVSHFACIGSLIALLIQGFETFSSQMVTYTETPTVFVGEAGSAPIRSETWHNIVSNPYYETSLMLSTKAAVYNGIISGSTTADVPVSCATASCSWPIFPSLAVCGACTRSLFDTSCDPQKGCSYSMSSGTSISGAPFGYHFTVTPSNGSSTFPRNSSKAIISIFDMMSLAKTPRDSTVQAYQCGLWFCLRSYNMTVTNGVANRSVIGEWSKSDFEPKNSAHYGEYVFLDIPPEMNANQHTRYSIPSDSLQTLREFMDKLTLGNASQTTNTMTYDTDWIQAMGAATKSFSSLSSWISRLALSLTTDIQLTGTVQSSRNFEYNGTAYIMAPRVEVNWYWIAYPVTLMILAFVYLMQTV</sequence>
<dbReference type="CDD" id="cd12148">
    <property type="entry name" value="fungal_TF_MHR"/>
    <property type="match status" value="1"/>
</dbReference>
<dbReference type="InterPro" id="IPR036864">
    <property type="entry name" value="Zn2-C6_fun-type_DNA-bd_sf"/>
</dbReference>
<dbReference type="Pfam" id="PF11374">
    <property type="entry name" value="DUF3176"/>
    <property type="match status" value="1"/>
</dbReference>
<dbReference type="EMBL" id="WUBL01000017">
    <property type="protein sequence ID" value="KAF2970967.1"/>
    <property type="molecule type" value="Genomic_DNA"/>
</dbReference>
<dbReference type="Proteomes" id="UP000481858">
    <property type="component" value="Unassembled WGS sequence"/>
</dbReference>
<evidence type="ECO:0000259" key="8">
    <source>
        <dbReference type="PROSITE" id="PS50048"/>
    </source>
</evidence>
<dbReference type="PROSITE" id="PS00463">
    <property type="entry name" value="ZN2_CY6_FUNGAL_1"/>
    <property type="match status" value="2"/>
</dbReference>
<feature type="compositionally biased region" description="Polar residues" evidence="6">
    <location>
        <begin position="134"/>
        <end position="145"/>
    </location>
</feature>
<dbReference type="InterPro" id="IPR001138">
    <property type="entry name" value="Zn2Cys6_DnaBD"/>
</dbReference>
<evidence type="ECO:0000256" key="6">
    <source>
        <dbReference type="SAM" id="MobiDB-lite"/>
    </source>
</evidence>
<dbReference type="OrthoDB" id="2017365at2759"/>
<dbReference type="PANTHER" id="PTHR47338">
    <property type="entry name" value="ZN(II)2CYS6 TRANSCRIPTION FACTOR (EUROFUNG)-RELATED"/>
    <property type="match status" value="1"/>
</dbReference>
<dbReference type="InterPro" id="IPR021514">
    <property type="entry name" value="DUF3176"/>
</dbReference>
<dbReference type="GO" id="GO:0003677">
    <property type="term" value="F:DNA binding"/>
    <property type="evidence" value="ECO:0007669"/>
    <property type="project" value="InterPro"/>
</dbReference>
<evidence type="ECO:0000313" key="10">
    <source>
        <dbReference type="Proteomes" id="UP000481858"/>
    </source>
</evidence>
<dbReference type="Gene3D" id="4.10.240.10">
    <property type="entry name" value="Zn(2)-C6 fungal-type DNA-binding domain"/>
    <property type="match status" value="2"/>
</dbReference>
<dbReference type="CDD" id="cd00067">
    <property type="entry name" value="GAL4"/>
    <property type="match status" value="2"/>
</dbReference>
<keyword evidence="2" id="KW-0479">Metal-binding</keyword>
<gene>
    <name evidence="9" type="ORF">GQX73_g2582</name>
</gene>
<dbReference type="InParanoid" id="A0A7C8MXQ6"/>
<dbReference type="SUPFAM" id="SSF57701">
    <property type="entry name" value="Zn2/Cys6 DNA-binding domain"/>
    <property type="match status" value="2"/>
</dbReference>
<evidence type="ECO:0000256" key="4">
    <source>
        <dbReference type="ARBA" id="ARBA00023163"/>
    </source>
</evidence>
<feature type="compositionally biased region" description="Polar residues" evidence="6">
    <location>
        <begin position="669"/>
        <end position="683"/>
    </location>
</feature>
<dbReference type="GO" id="GO:0006351">
    <property type="term" value="P:DNA-templated transcription"/>
    <property type="evidence" value="ECO:0007669"/>
    <property type="project" value="InterPro"/>
</dbReference>
<comment type="caution">
    <text evidence="9">The sequence shown here is derived from an EMBL/GenBank/DDBJ whole genome shotgun (WGS) entry which is preliminary data.</text>
</comment>
<keyword evidence="7" id="KW-0472">Membrane</keyword>
<dbReference type="InterPro" id="IPR050815">
    <property type="entry name" value="TF_fung"/>
</dbReference>
<dbReference type="PANTHER" id="PTHR47338:SF7">
    <property type="entry name" value="ZN(II)2CYS6 TRANSCRIPTION FACTOR (EUROFUNG)"/>
    <property type="match status" value="1"/>
</dbReference>
<dbReference type="InterPro" id="IPR007219">
    <property type="entry name" value="XnlR_reg_dom"/>
</dbReference>
<keyword evidence="10" id="KW-1185">Reference proteome</keyword>